<reference evidence="2" key="1">
    <citation type="submission" date="2016-10" db="EMBL/GenBank/DDBJ databases">
        <authorList>
            <person name="Benchimol M."/>
            <person name="Almeida L.G."/>
            <person name="Vasconcelos A.T."/>
            <person name="Perreira-Neves A."/>
            <person name="Rosa I.A."/>
            <person name="Tasca T."/>
            <person name="Bogo M.R."/>
            <person name="de Souza W."/>
        </authorList>
    </citation>
    <scope>NUCLEOTIDE SEQUENCE [LARGE SCALE GENOMIC DNA]</scope>
    <source>
        <strain evidence="2">K</strain>
    </source>
</reference>
<dbReference type="PANTHER" id="PTHR43941:SF1">
    <property type="entry name" value="STRUCTURAL MAINTENANCE OF CHROMOSOMES PROTEIN 2"/>
    <property type="match status" value="1"/>
</dbReference>
<dbReference type="VEuPathDB" id="TrichDB:TRFO_03736"/>
<keyword evidence="3" id="KW-1185">Reference proteome</keyword>
<dbReference type="EMBL" id="MLAK01000571">
    <property type="protein sequence ID" value="OHT12108.1"/>
    <property type="molecule type" value="Genomic_DNA"/>
</dbReference>
<dbReference type="GO" id="GO:0000793">
    <property type="term" value="C:condensed chromosome"/>
    <property type="evidence" value="ECO:0007669"/>
    <property type="project" value="TreeGrafter"/>
</dbReference>
<feature type="coiled-coil region" evidence="1">
    <location>
        <begin position="312"/>
        <end position="377"/>
    </location>
</feature>
<dbReference type="GO" id="GO:0007076">
    <property type="term" value="P:mitotic chromosome condensation"/>
    <property type="evidence" value="ECO:0007669"/>
    <property type="project" value="TreeGrafter"/>
</dbReference>
<dbReference type="GO" id="GO:0000796">
    <property type="term" value="C:condensin complex"/>
    <property type="evidence" value="ECO:0007669"/>
    <property type="project" value="TreeGrafter"/>
</dbReference>
<keyword evidence="1" id="KW-0175">Coiled coil</keyword>
<dbReference type="AlphaFoldDB" id="A0A1J4KQP0"/>
<dbReference type="RefSeq" id="XP_068365244.1">
    <property type="nucleotide sequence ID" value="XM_068491487.1"/>
</dbReference>
<name>A0A1J4KQP0_9EUKA</name>
<evidence type="ECO:0000256" key="1">
    <source>
        <dbReference type="SAM" id="Coils"/>
    </source>
</evidence>
<dbReference type="Proteomes" id="UP000179807">
    <property type="component" value="Unassembled WGS sequence"/>
</dbReference>
<dbReference type="Gene3D" id="1.20.5.1700">
    <property type="match status" value="1"/>
</dbReference>
<feature type="coiled-coil region" evidence="1">
    <location>
        <begin position="221"/>
        <end position="272"/>
    </location>
</feature>
<evidence type="ECO:0000313" key="3">
    <source>
        <dbReference type="Proteomes" id="UP000179807"/>
    </source>
</evidence>
<comment type="caution">
    <text evidence="2">The sequence shown here is derived from an EMBL/GenBank/DDBJ whole genome shotgun (WGS) entry which is preliminary data.</text>
</comment>
<dbReference type="PANTHER" id="PTHR43941">
    <property type="entry name" value="STRUCTURAL MAINTENANCE OF CHROMOSOMES PROTEIN 2"/>
    <property type="match status" value="1"/>
</dbReference>
<evidence type="ECO:0000313" key="2">
    <source>
        <dbReference type="EMBL" id="OHT12108.1"/>
    </source>
</evidence>
<proteinExistence type="predicted"/>
<dbReference type="GO" id="GO:0003682">
    <property type="term" value="F:chromatin binding"/>
    <property type="evidence" value="ECO:0007669"/>
    <property type="project" value="TreeGrafter"/>
</dbReference>
<dbReference type="GeneID" id="94826191"/>
<organism evidence="2 3">
    <name type="scientific">Tritrichomonas foetus</name>
    <dbReference type="NCBI Taxonomy" id="1144522"/>
    <lineage>
        <taxon>Eukaryota</taxon>
        <taxon>Metamonada</taxon>
        <taxon>Parabasalia</taxon>
        <taxon>Tritrichomonadida</taxon>
        <taxon>Tritrichomonadidae</taxon>
        <taxon>Tritrichomonas</taxon>
    </lineage>
</organism>
<dbReference type="GO" id="GO:0000785">
    <property type="term" value="C:chromatin"/>
    <property type="evidence" value="ECO:0007669"/>
    <property type="project" value="TreeGrafter"/>
</dbReference>
<sequence>MTRPYVDVSRRRLSNDYTSEAVNITQINFINTTNPTARPIRPARINYSDDDDNNSKYLELSSDNKRLKDQLDQEKAKNYNLANEVQRLKSDIQRLKDENRSLNNLLTTNEQRNNARIEEIFRDGQNLEIKHNQYVFYLGKIIRTINPLYTPYGCNIEQHQNVNYNPLTIEECNNFVNMLPEMKRRCDGWDYLTSEVQSLSNELSTIKFQFNDKICRKSTKIKALKSDVKRLEDENQRLKIQTQNYSNYSQEISQLREELSNIQKNRDAYKSAYDDNLKDITQIARQFIPVQNPASGFSANEYQSFKKMVPTFVKQIREHSSLKSQLDQLREKNTILEKQRTGNYHYQDEIRQLKREIQTLQELQSETNKNVKNLSQEFIVKRELDRAIANLENNRICDNPFHVIFKNISFNILSQRKECILTLNENNVKIFLAKFLRLYQLIDEKVGFPSGDLNDCLF</sequence>
<protein>
    <submittedName>
        <fullName evidence="2">Uncharacterized protein</fullName>
    </submittedName>
</protein>
<accession>A0A1J4KQP0</accession>
<gene>
    <name evidence="2" type="ORF">TRFO_03736</name>
</gene>
<feature type="coiled-coil region" evidence="1">
    <location>
        <begin position="57"/>
        <end position="112"/>
    </location>
</feature>